<organism evidence="16 17">
    <name type="scientific">Fontibacillus phaseoli</name>
    <dbReference type="NCBI Taxonomy" id="1416533"/>
    <lineage>
        <taxon>Bacteria</taxon>
        <taxon>Bacillati</taxon>
        <taxon>Bacillota</taxon>
        <taxon>Bacilli</taxon>
        <taxon>Bacillales</taxon>
        <taxon>Paenibacillaceae</taxon>
        <taxon>Fontibacillus</taxon>
    </lineage>
</organism>
<keyword evidence="4 13" id="KW-0138">CF(0)</keyword>
<comment type="caution">
    <text evidence="16">The sequence shown here is derived from an EMBL/GenBank/DDBJ whole genome shotgun (WGS) entry which is preliminary data.</text>
</comment>
<dbReference type="NCBIfam" id="TIGR01144">
    <property type="entry name" value="ATP_synt_b"/>
    <property type="match status" value="1"/>
</dbReference>
<keyword evidence="7 13" id="KW-1133">Transmembrane helix</keyword>
<dbReference type="InterPro" id="IPR005864">
    <property type="entry name" value="ATP_synth_F0_bsu_bac"/>
</dbReference>
<evidence type="ECO:0000313" key="16">
    <source>
        <dbReference type="EMBL" id="RCX19123.1"/>
    </source>
</evidence>
<dbReference type="GO" id="GO:0046933">
    <property type="term" value="F:proton-transporting ATP synthase activity, rotational mechanism"/>
    <property type="evidence" value="ECO:0007669"/>
    <property type="project" value="UniProtKB-UniRule"/>
</dbReference>
<dbReference type="Pfam" id="PF00430">
    <property type="entry name" value="ATP-synt_B"/>
    <property type="match status" value="1"/>
</dbReference>
<dbReference type="EMBL" id="QPJW01000005">
    <property type="protein sequence ID" value="RCX19123.1"/>
    <property type="molecule type" value="Genomic_DNA"/>
</dbReference>
<sequence>MNVLWENIVITMISFAILYWLLSKYAFGKLFAIMEQRRELVRNQLEEAKQTREQATVYVEEQKEALKQARQDAFEIIEQSRQSSSKQAKDILDQAKNDTNRMKNEAIRDIEIERMKAIEALRGEIGAYSVNIASKLIEREVESNPAEQEKLVDQYLNEVGNKS</sequence>
<dbReference type="PANTHER" id="PTHR33445:SF1">
    <property type="entry name" value="ATP SYNTHASE SUBUNIT B"/>
    <property type="match status" value="1"/>
</dbReference>
<dbReference type="PANTHER" id="PTHR33445">
    <property type="entry name" value="ATP SYNTHASE SUBUNIT B', CHLOROPLASTIC"/>
    <property type="match status" value="1"/>
</dbReference>
<dbReference type="GO" id="GO:0005886">
    <property type="term" value="C:plasma membrane"/>
    <property type="evidence" value="ECO:0007669"/>
    <property type="project" value="UniProtKB-SubCell"/>
</dbReference>
<evidence type="ECO:0000256" key="5">
    <source>
        <dbReference type="ARBA" id="ARBA00022692"/>
    </source>
</evidence>
<dbReference type="AlphaFoldDB" id="A0A369BC64"/>
<evidence type="ECO:0000256" key="3">
    <source>
        <dbReference type="ARBA" id="ARBA00022475"/>
    </source>
</evidence>
<feature type="transmembrane region" description="Helical" evidence="13">
    <location>
        <begin position="6"/>
        <end position="27"/>
    </location>
</feature>
<keyword evidence="3 13" id="KW-1003">Cell membrane</keyword>
<evidence type="ECO:0000256" key="13">
    <source>
        <dbReference type="HAMAP-Rule" id="MF_01398"/>
    </source>
</evidence>
<keyword evidence="9 13" id="KW-0472">Membrane</keyword>
<dbReference type="RefSeq" id="WP_114497269.1">
    <property type="nucleotide sequence ID" value="NZ_QPJW01000005.1"/>
</dbReference>
<dbReference type="InterPro" id="IPR002146">
    <property type="entry name" value="ATP_synth_b/b'su_bac/chlpt"/>
</dbReference>
<dbReference type="Proteomes" id="UP000253090">
    <property type="component" value="Unassembled WGS sequence"/>
</dbReference>
<comment type="subunit">
    <text evidence="13">F-type ATPases have 2 components, F(1) - the catalytic core - and F(0) - the membrane proton channel. F(1) has five subunits: alpha(3), beta(3), gamma(1), delta(1), epsilon(1). F(0) has three main subunits: a(1), b(2) and c(10-14). The alpha and beta chains form an alternating ring which encloses part of the gamma chain. F(1) is attached to F(0) by a central stalk formed by the gamma and epsilon chains, while a peripheral stalk is formed by the delta and b chains.</text>
</comment>
<dbReference type="InterPro" id="IPR050059">
    <property type="entry name" value="ATP_synthase_B_chain"/>
</dbReference>
<comment type="similarity">
    <text evidence="1 13 14">Belongs to the ATPase B chain family.</text>
</comment>
<dbReference type="CDD" id="cd06503">
    <property type="entry name" value="ATP-synt_Fo_b"/>
    <property type="match status" value="1"/>
</dbReference>
<keyword evidence="2 13" id="KW-0813">Transport</keyword>
<evidence type="ECO:0000256" key="9">
    <source>
        <dbReference type="ARBA" id="ARBA00023136"/>
    </source>
</evidence>
<evidence type="ECO:0000256" key="15">
    <source>
        <dbReference type="SAM" id="Coils"/>
    </source>
</evidence>
<keyword evidence="15" id="KW-0175">Coiled coil</keyword>
<name>A0A369BC64_9BACL</name>
<feature type="coiled-coil region" evidence="15">
    <location>
        <begin position="31"/>
        <end position="105"/>
    </location>
</feature>
<keyword evidence="10 13" id="KW-0066">ATP synthesis</keyword>
<dbReference type="GO" id="GO:0046961">
    <property type="term" value="F:proton-transporting ATPase activity, rotational mechanism"/>
    <property type="evidence" value="ECO:0007669"/>
    <property type="project" value="TreeGrafter"/>
</dbReference>
<evidence type="ECO:0000313" key="17">
    <source>
        <dbReference type="Proteomes" id="UP000253090"/>
    </source>
</evidence>
<dbReference type="OrthoDB" id="282095at2"/>
<proteinExistence type="inferred from homology"/>
<evidence type="ECO:0000256" key="11">
    <source>
        <dbReference type="ARBA" id="ARBA00025198"/>
    </source>
</evidence>
<accession>A0A369BC64</accession>
<dbReference type="GO" id="GO:0012505">
    <property type="term" value="C:endomembrane system"/>
    <property type="evidence" value="ECO:0007669"/>
    <property type="project" value="UniProtKB-SubCell"/>
</dbReference>
<comment type="subcellular location">
    <subcellularLocation>
        <location evidence="13">Cell membrane</location>
        <topology evidence="13">Single-pass membrane protein</topology>
    </subcellularLocation>
    <subcellularLocation>
        <location evidence="12">Endomembrane system</location>
        <topology evidence="12">Single-pass membrane protein</topology>
    </subcellularLocation>
</comment>
<gene>
    <name evidence="13" type="primary">atpF</name>
    <name evidence="16" type="ORF">DFP94_105139</name>
</gene>
<evidence type="ECO:0000256" key="10">
    <source>
        <dbReference type="ARBA" id="ARBA00023310"/>
    </source>
</evidence>
<comment type="function">
    <text evidence="11 13">F(1)F(0) ATP synthase produces ATP from ADP in the presence of a proton or sodium gradient. F-type ATPases consist of two structural domains, F(1) containing the extramembraneous catalytic core and F(0) containing the membrane proton channel, linked together by a central stalk and a peripheral stalk. During catalysis, ATP synthesis in the catalytic domain of F(1) is coupled via a rotary mechanism of the central stalk subunits to proton translocation.</text>
</comment>
<keyword evidence="8 13" id="KW-0406">Ion transport</keyword>
<dbReference type="HAMAP" id="MF_01398">
    <property type="entry name" value="ATP_synth_b_bprime"/>
    <property type="match status" value="1"/>
</dbReference>
<evidence type="ECO:0000256" key="4">
    <source>
        <dbReference type="ARBA" id="ARBA00022547"/>
    </source>
</evidence>
<evidence type="ECO:0000256" key="2">
    <source>
        <dbReference type="ARBA" id="ARBA00022448"/>
    </source>
</evidence>
<evidence type="ECO:0000256" key="6">
    <source>
        <dbReference type="ARBA" id="ARBA00022781"/>
    </source>
</evidence>
<reference evidence="16 17" key="1">
    <citation type="submission" date="2018-07" db="EMBL/GenBank/DDBJ databases">
        <title>Genomic Encyclopedia of Type Strains, Phase III (KMG-III): the genomes of soil and plant-associated and newly described type strains.</title>
        <authorList>
            <person name="Whitman W."/>
        </authorList>
    </citation>
    <scope>NUCLEOTIDE SEQUENCE [LARGE SCALE GENOMIC DNA]</scope>
    <source>
        <strain evidence="16 17">CECT 8333</strain>
    </source>
</reference>
<keyword evidence="17" id="KW-1185">Reference proteome</keyword>
<keyword evidence="6 13" id="KW-0375">Hydrogen ion transport</keyword>
<keyword evidence="5 13" id="KW-0812">Transmembrane</keyword>
<dbReference type="SUPFAM" id="SSF81573">
    <property type="entry name" value="F1F0 ATP synthase subunit B, membrane domain"/>
    <property type="match status" value="1"/>
</dbReference>
<evidence type="ECO:0000256" key="14">
    <source>
        <dbReference type="RuleBase" id="RU003848"/>
    </source>
</evidence>
<dbReference type="Gene3D" id="1.20.5.620">
    <property type="entry name" value="F1F0 ATP synthase subunit B, membrane domain"/>
    <property type="match status" value="1"/>
</dbReference>
<evidence type="ECO:0000256" key="7">
    <source>
        <dbReference type="ARBA" id="ARBA00022989"/>
    </source>
</evidence>
<dbReference type="InterPro" id="IPR028987">
    <property type="entry name" value="ATP_synth_B-like_membr_sf"/>
</dbReference>
<evidence type="ECO:0000256" key="8">
    <source>
        <dbReference type="ARBA" id="ARBA00023065"/>
    </source>
</evidence>
<evidence type="ECO:0000256" key="1">
    <source>
        <dbReference type="ARBA" id="ARBA00005513"/>
    </source>
</evidence>
<comment type="function">
    <text evidence="13">Component of the F(0) channel, it forms part of the peripheral stalk, linking F(1) to F(0).</text>
</comment>
<evidence type="ECO:0000256" key="12">
    <source>
        <dbReference type="ARBA" id="ARBA00037847"/>
    </source>
</evidence>
<dbReference type="GO" id="GO:0045259">
    <property type="term" value="C:proton-transporting ATP synthase complex"/>
    <property type="evidence" value="ECO:0007669"/>
    <property type="project" value="UniProtKB-KW"/>
</dbReference>
<protein>
    <recommendedName>
        <fullName evidence="13">ATP synthase subunit b</fullName>
    </recommendedName>
    <alternativeName>
        <fullName evidence="13">ATP synthase F(0) sector subunit b</fullName>
    </alternativeName>
    <alternativeName>
        <fullName evidence="13">ATPase subunit I</fullName>
    </alternativeName>
    <alternativeName>
        <fullName evidence="13">F-type ATPase subunit b</fullName>
        <shortName evidence="13">F-ATPase subunit b</shortName>
    </alternativeName>
</protein>